<gene>
    <name evidence="1" type="ORF">Tcan_07502</name>
</gene>
<sequence>MATRDIRDQETDVFRNEPTFRRNAVEMSLMHDRIITQKSLGFLLAEYYSPHHATCWLLWISYYTFASAAYVRLQHSFN</sequence>
<reference evidence="1 2" key="1">
    <citation type="submission" date="2014-11" db="EMBL/GenBank/DDBJ databases">
        <title>Genetic blueprint of the zoonotic pathogen Toxocara canis.</title>
        <authorList>
            <person name="Zhu X.-Q."/>
            <person name="Korhonen P.K."/>
            <person name="Cai H."/>
            <person name="Young N.D."/>
            <person name="Nejsum P."/>
            <person name="von Samson-Himmelstjerna G."/>
            <person name="Boag P.R."/>
            <person name="Tan P."/>
            <person name="Li Q."/>
            <person name="Min J."/>
            <person name="Yang Y."/>
            <person name="Wang X."/>
            <person name="Fang X."/>
            <person name="Hall R.S."/>
            <person name="Hofmann A."/>
            <person name="Sternberg P.W."/>
            <person name="Jex A.R."/>
            <person name="Gasser R.B."/>
        </authorList>
    </citation>
    <scope>NUCLEOTIDE SEQUENCE [LARGE SCALE GENOMIC DNA]</scope>
    <source>
        <strain evidence="1">PN_DK_2014</strain>
    </source>
</reference>
<proteinExistence type="predicted"/>
<comment type="caution">
    <text evidence="1">The sequence shown here is derived from an EMBL/GenBank/DDBJ whole genome shotgun (WGS) entry which is preliminary data.</text>
</comment>
<accession>A0A0B2VMQ4</accession>
<name>A0A0B2VMQ4_TOXCA</name>
<keyword evidence="2" id="KW-1185">Reference proteome</keyword>
<organism evidence="1 2">
    <name type="scientific">Toxocara canis</name>
    <name type="common">Canine roundworm</name>
    <dbReference type="NCBI Taxonomy" id="6265"/>
    <lineage>
        <taxon>Eukaryota</taxon>
        <taxon>Metazoa</taxon>
        <taxon>Ecdysozoa</taxon>
        <taxon>Nematoda</taxon>
        <taxon>Chromadorea</taxon>
        <taxon>Rhabditida</taxon>
        <taxon>Spirurina</taxon>
        <taxon>Ascaridomorpha</taxon>
        <taxon>Ascaridoidea</taxon>
        <taxon>Toxocaridae</taxon>
        <taxon>Toxocara</taxon>
    </lineage>
</organism>
<evidence type="ECO:0000313" key="2">
    <source>
        <dbReference type="Proteomes" id="UP000031036"/>
    </source>
</evidence>
<dbReference type="Proteomes" id="UP000031036">
    <property type="component" value="Unassembled WGS sequence"/>
</dbReference>
<evidence type="ECO:0000313" key="1">
    <source>
        <dbReference type="EMBL" id="KHN82664.1"/>
    </source>
</evidence>
<dbReference type="AlphaFoldDB" id="A0A0B2VMQ4"/>
<protein>
    <submittedName>
        <fullName evidence="1">Uncharacterized protein</fullName>
    </submittedName>
</protein>
<dbReference type="EMBL" id="JPKZ01001315">
    <property type="protein sequence ID" value="KHN82664.1"/>
    <property type="molecule type" value="Genomic_DNA"/>
</dbReference>